<dbReference type="InterPro" id="IPR027377">
    <property type="entry name" value="ZAR1/RTP1-5-like_Znf-3CxxC"/>
</dbReference>
<dbReference type="EMBL" id="JAAAUQ010000122">
    <property type="protein sequence ID" value="KAF9154328.1"/>
    <property type="molecule type" value="Genomic_DNA"/>
</dbReference>
<evidence type="ECO:0000256" key="4">
    <source>
        <dbReference type="SAM" id="MobiDB-lite"/>
    </source>
</evidence>
<keyword evidence="3" id="KW-0862">Zinc</keyword>
<evidence type="ECO:0000259" key="5">
    <source>
        <dbReference type="Pfam" id="PF13695"/>
    </source>
</evidence>
<protein>
    <recommendedName>
        <fullName evidence="5">3CxxC-type domain-containing protein</fullName>
    </recommendedName>
</protein>
<feature type="domain" description="3CxxC-type" evidence="5">
    <location>
        <begin position="78"/>
        <end position="164"/>
    </location>
</feature>
<organism evidence="6 7">
    <name type="scientific">Linnemannia schmuckeri</name>
    <dbReference type="NCBI Taxonomy" id="64567"/>
    <lineage>
        <taxon>Eukaryota</taxon>
        <taxon>Fungi</taxon>
        <taxon>Fungi incertae sedis</taxon>
        <taxon>Mucoromycota</taxon>
        <taxon>Mortierellomycotina</taxon>
        <taxon>Mortierellomycetes</taxon>
        <taxon>Mortierellales</taxon>
        <taxon>Mortierellaceae</taxon>
        <taxon>Linnemannia</taxon>
    </lineage>
</organism>
<evidence type="ECO:0000313" key="6">
    <source>
        <dbReference type="EMBL" id="KAF9154328.1"/>
    </source>
</evidence>
<evidence type="ECO:0000256" key="2">
    <source>
        <dbReference type="ARBA" id="ARBA00022771"/>
    </source>
</evidence>
<proteinExistence type="predicted"/>
<dbReference type="Proteomes" id="UP000748756">
    <property type="component" value="Unassembled WGS sequence"/>
</dbReference>
<evidence type="ECO:0000256" key="3">
    <source>
        <dbReference type="ARBA" id="ARBA00022833"/>
    </source>
</evidence>
<name>A0A9P5VDW0_9FUNG</name>
<keyword evidence="1" id="KW-0479">Metal-binding</keyword>
<sequence length="193" mass="22122">MSILTLPAIFQKQMTRSKKPKVEIDAAKHHDALARVDGGDQYKYDPTLTAAGCRKVGVRFMSGLFFCYVCQPNNTNKPRVWSSGKVCTELYLSKDKTTYRAVFNAQQCQVCDRYGRFKVKEKKYVDKVLDTFALWTGQREAYESEFHKSTGPHDSSRCYGCLKGICVGDDDDDADDGAYTKKNSKKNRRRRRR</sequence>
<keyword evidence="2" id="KW-0863">Zinc-finger</keyword>
<dbReference type="AlphaFoldDB" id="A0A9P5VDW0"/>
<dbReference type="OrthoDB" id="8121437at2759"/>
<keyword evidence="7" id="KW-1185">Reference proteome</keyword>
<feature type="region of interest" description="Disordered" evidence="4">
    <location>
        <begin position="170"/>
        <end position="193"/>
    </location>
</feature>
<gene>
    <name evidence="6" type="ORF">BG015_001241</name>
</gene>
<dbReference type="Pfam" id="PF13695">
    <property type="entry name" value="Zn_ribbon_3CxxC"/>
    <property type="match status" value="1"/>
</dbReference>
<accession>A0A9P5VDW0</accession>
<feature type="compositionally biased region" description="Basic residues" evidence="4">
    <location>
        <begin position="182"/>
        <end position="193"/>
    </location>
</feature>
<reference evidence="6" key="1">
    <citation type="journal article" date="2020" name="Fungal Divers.">
        <title>Resolving the Mortierellaceae phylogeny through synthesis of multi-gene phylogenetics and phylogenomics.</title>
        <authorList>
            <person name="Vandepol N."/>
            <person name="Liber J."/>
            <person name="Desiro A."/>
            <person name="Na H."/>
            <person name="Kennedy M."/>
            <person name="Barry K."/>
            <person name="Grigoriev I.V."/>
            <person name="Miller A.N."/>
            <person name="O'Donnell K."/>
            <person name="Stajich J.E."/>
            <person name="Bonito G."/>
        </authorList>
    </citation>
    <scope>NUCLEOTIDE SEQUENCE</scope>
    <source>
        <strain evidence="6">NRRL 6426</strain>
    </source>
</reference>
<evidence type="ECO:0000256" key="1">
    <source>
        <dbReference type="ARBA" id="ARBA00022723"/>
    </source>
</evidence>
<dbReference type="GO" id="GO:0008270">
    <property type="term" value="F:zinc ion binding"/>
    <property type="evidence" value="ECO:0007669"/>
    <property type="project" value="UniProtKB-KW"/>
</dbReference>
<evidence type="ECO:0000313" key="7">
    <source>
        <dbReference type="Proteomes" id="UP000748756"/>
    </source>
</evidence>
<comment type="caution">
    <text evidence="6">The sequence shown here is derived from an EMBL/GenBank/DDBJ whole genome shotgun (WGS) entry which is preliminary data.</text>
</comment>